<proteinExistence type="predicted"/>
<gene>
    <name evidence="7" type="ORF">g.9470</name>
</gene>
<reference evidence="7" key="1">
    <citation type="submission" date="2015-11" db="EMBL/GenBank/DDBJ databases">
        <title>De novo transcriptome assembly of four potential Pierce s Disease insect vectors from Arizona vineyards.</title>
        <authorList>
            <person name="Tassone E.E."/>
        </authorList>
    </citation>
    <scope>NUCLEOTIDE SEQUENCE</scope>
</reference>
<sequence length="152" mass="16526">MGAQGVKMVPKDEKLSAEEQNINEMSIEERLKIPVSDPCCLQDKPVTVTFAEVTSAAFKIKGNVLRTPCVKSSMSDFAGMEIFLKQDFTQRSGSFKERGACYALMMLPEAQQKKGVIAASAGNHAQALCYHGQKLGVPVTVVMPVFAPIMKV</sequence>
<dbReference type="GO" id="GO:0004794">
    <property type="term" value="F:threonine deaminase activity"/>
    <property type="evidence" value="ECO:0007669"/>
    <property type="project" value="TreeGrafter"/>
</dbReference>
<keyword evidence="2" id="KW-0663">Pyridoxal phosphate</keyword>
<evidence type="ECO:0000259" key="6">
    <source>
        <dbReference type="Pfam" id="PF00291"/>
    </source>
</evidence>
<evidence type="ECO:0000256" key="5">
    <source>
        <dbReference type="ARBA" id="ARBA00042605"/>
    </source>
</evidence>
<feature type="domain" description="Tryptophan synthase beta chain-like PALP" evidence="6">
    <location>
        <begin position="62"/>
        <end position="150"/>
    </location>
</feature>
<dbReference type="InterPro" id="IPR050147">
    <property type="entry name" value="Ser/Thr_Dehydratase"/>
</dbReference>
<dbReference type="GO" id="GO:0003941">
    <property type="term" value="F:L-serine ammonia-lyase activity"/>
    <property type="evidence" value="ECO:0007669"/>
    <property type="project" value="TreeGrafter"/>
</dbReference>
<dbReference type="Gene3D" id="3.40.50.1100">
    <property type="match status" value="2"/>
</dbReference>
<dbReference type="Pfam" id="PF00291">
    <property type="entry name" value="PALP"/>
    <property type="match status" value="1"/>
</dbReference>
<evidence type="ECO:0000256" key="4">
    <source>
        <dbReference type="ARBA" id="ARBA00041766"/>
    </source>
</evidence>
<comment type="cofactor">
    <cofactor evidence="1">
        <name>pyridoxal 5'-phosphate</name>
        <dbReference type="ChEBI" id="CHEBI:597326"/>
    </cofactor>
</comment>
<evidence type="ECO:0000256" key="1">
    <source>
        <dbReference type="ARBA" id="ARBA00001933"/>
    </source>
</evidence>
<dbReference type="SUPFAM" id="SSF53686">
    <property type="entry name" value="Tryptophan synthase beta subunit-like PLP-dependent enzymes"/>
    <property type="match status" value="1"/>
</dbReference>
<dbReference type="GO" id="GO:0009097">
    <property type="term" value="P:isoleucine biosynthetic process"/>
    <property type="evidence" value="ECO:0007669"/>
    <property type="project" value="TreeGrafter"/>
</dbReference>
<evidence type="ECO:0000313" key="7">
    <source>
        <dbReference type="EMBL" id="JAT08353.1"/>
    </source>
</evidence>
<dbReference type="GO" id="GO:0006565">
    <property type="term" value="P:L-serine catabolic process"/>
    <property type="evidence" value="ECO:0007669"/>
    <property type="project" value="TreeGrafter"/>
</dbReference>
<evidence type="ECO:0000256" key="2">
    <source>
        <dbReference type="ARBA" id="ARBA00022898"/>
    </source>
</evidence>
<organism evidence="7">
    <name type="scientific">Graphocephala atropunctata</name>
    <dbReference type="NCBI Taxonomy" id="36148"/>
    <lineage>
        <taxon>Eukaryota</taxon>
        <taxon>Metazoa</taxon>
        <taxon>Ecdysozoa</taxon>
        <taxon>Arthropoda</taxon>
        <taxon>Hexapoda</taxon>
        <taxon>Insecta</taxon>
        <taxon>Pterygota</taxon>
        <taxon>Neoptera</taxon>
        <taxon>Paraneoptera</taxon>
        <taxon>Hemiptera</taxon>
        <taxon>Auchenorrhyncha</taxon>
        <taxon>Membracoidea</taxon>
        <taxon>Cicadellidae</taxon>
        <taxon>Cicadellinae</taxon>
        <taxon>Cicadellini</taxon>
        <taxon>Graphocephala</taxon>
    </lineage>
</organism>
<name>A0A1B6KA81_9HEMI</name>
<protein>
    <recommendedName>
        <fullName evidence="4">L-serine deaminase</fullName>
    </recommendedName>
    <alternativeName>
        <fullName evidence="5">L-threonine dehydratase</fullName>
    </alternativeName>
</protein>
<evidence type="ECO:0000256" key="3">
    <source>
        <dbReference type="ARBA" id="ARBA00023239"/>
    </source>
</evidence>
<dbReference type="GO" id="GO:0006567">
    <property type="term" value="P:L-threonine catabolic process"/>
    <property type="evidence" value="ECO:0007669"/>
    <property type="project" value="TreeGrafter"/>
</dbReference>
<dbReference type="PANTHER" id="PTHR48078:SF19">
    <property type="entry name" value="ACT DOMAIN-CONTAINING PROTEIN"/>
    <property type="match status" value="1"/>
</dbReference>
<dbReference type="PANTHER" id="PTHR48078">
    <property type="entry name" value="THREONINE DEHYDRATASE, MITOCHONDRIAL-RELATED"/>
    <property type="match status" value="1"/>
</dbReference>
<accession>A0A1B6KA81</accession>
<dbReference type="InterPro" id="IPR001926">
    <property type="entry name" value="TrpB-like_PALP"/>
</dbReference>
<keyword evidence="3" id="KW-0456">Lyase</keyword>
<dbReference type="AlphaFoldDB" id="A0A1B6KA81"/>
<dbReference type="EMBL" id="GEBQ01031624">
    <property type="protein sequence ID" value="JAT08353.1"/>
    <property type="molecule type" value="Transcribed_RNA"/>
</dbReference>
<dbReference type="InterPro" id="IPR036052">
    <property type="entry name" value="TrpB-like_PALP_sf"/>
</dbReference>